<reference evidence="1 2" key="1">
    <citation type="submission" date="2015-01" db="EMBL/GenBank/DDBJ databases">
        <title>Genome of allotetraploid Gossypium barbadense reveals genomic plasticity and fiber elongation in cotton evolution.</title>
        <authorList>
            <person name="Chen X."/>
            <person name="Liu X."/>
            <person name="Zhao B."/>
            <person name="Zheng H."/>
            <person name="Hu Y."/>
            <person name="Lu G."/>
            <person name="Yang C."/>
            <person name="Chen J."/>
            <person name="Shan C."/>
            <person name="Zhang L."/>
            <person name="Zhou Y."/>
            <person name="Wang L."/>
            <person name="Guo W."/>
            <person name="Bai Y."/>
            <person name="Ruan J."/>
            <person name="Shangguan X."/>
            <person name="Mao Y."/>
            <person name="Jiang J."/>
            <person name="Zhu Y."/>
            <person name="Lei J."/>
            <person name="Kang H."/>
            <person name="Chen S."/>
            <person name="He X."/>
            <person name="Wang R."/>
            <person name="Wang Y."/>
            <person name="Chen J."/>
            <person name="Wang L."/>
            <person name="Yu S."/>
            <person name="Wang B."/>
            <person name="Wei J."/>
            <person name="Song S."/>
            <person name="Lu X."/>
            <person name="Gao Z."/>
            <person name="Gu W."/>
            <person name="Deng X."/>
            <person name="Ma D."/>
            <person name="Wang S."/>
            <person name="Liang W."/>
            <person name="Fang L."/>
            <person name="Cai C."/>
            <person name="Zhu X."/>
            <person name="Zhou B."/>
            <person name="Zhang Y."/>
            <person name="Chen Z."/>
            <person name="Xu S."/>
            <person name="Zhu R."/>
            <person name="Wang S."/>
            <person name="Zhang T."/>
            <person name="Zhao G."/>
        </authorList>
    </citation>
    <scope>NUCLEOTIDE SEQUENCE [LARGE SCALE GENOMIC DNA]</scope>
    <source>
        <strain evidence="2">cv. Xinhai21</strain>
        <tissue evidence="1">Leaf</tissue>
    </source>
</reference>
<sequence length="127" mass="13933">MVEKVAKLDFNTNIRARGQFARMAESCSKADGVMSRSKARVLTPDTLRAKIGTVKGIKAYVQMNQTEPAYEPESLPVFFSNESVTIVETSMSAEIQCATTSHFNLTFKGLVEIGVSMSEGVLDPEKH</sequence>
<proteinExistence type="predicted"/>
<dbReference type="AlphaFoldDB" id="A0A2P5YBS0"/>
<gene>
    <name evidence="1" type="ORF">GOBAR_AA07617</name>
</gene>
<evidence type="ECO:0000313" key="1">
    <source>
        <dbReference type="EMBL" id="PPS13029.1"/>
    </source>
</evidence>
<accession>A0A2P5YBS0</accession>
<organism evidence="1 2">
    <name type="scientific">Gossypium barbadense</name>
    <name type="common">Sea Island cotton</name>
    <name type="synonym">Hibiscus barbadensis</name>
    <dbReference type="NCBI Taxonomy" id="3634"/>
    <lineage>
        <taxon>Eukaryota</taxon>
        <taxon>Viridiplantae</taxon>
        <taxon>Streptophyta</taxon>
        <taxon>Embryophyta</taxon>
        <taxon>Tracheophyta</taxon>
        <taxon>Spermatophyta</taxon>
        <taxon>Magnoliopsida</taxon>
        <taxon>eudicotyledons</taxon>
        <taxon>Gunneridae</taxon>
        <taxon>Pentapetalae</taxon>
        <taxon>rosids</taxon>
        <taxon>malvids</taxon>
        <taxon>Malvales</taxon>
        <taxon>Malvaceae</taxon>
        <taxon>Malvoideae</taxon>
        <taxon>Gossypium</taxon>
    </lineage>
</organism>
<dbReference type="OrthoDB" id="10583158at2759"/>
<dbReference type="EMBL" id="KZ663397">
    <property type="protein sequence ID" value="PPS13029.1"/>
    <property type="molecule type" value="Genomic_DNA"/>
</dbReference>
<evidence type="ECO:0000313" key="2">
    <source>
        <dbReference type="Proteomes" id="UP000239757"/>
    </source>
</evidence>
<protein>
    <submittedName>
        <fullName evidence="1">Uncharacterized protein</fullName>
    </submittedName>
</protein>
<dbReference type="Proteomes" id="UP000239757">
    <property type="component" value="Unassembled WGS sequence"/>
</dbReference>
<name>A0A2P5YBS0_GOSBA</name>